<accession>A0A392T686</accession>
<name>A0A392T686_9FABA</name>
<dbReference type="Proteomes" id="UP000265520">
    <property type="component" value="Unassembled WGS sequence"/>
</dbReference>
<dbReference type="AlphaFoldDB" id="A0A392T686"/>
<keyword evidence="3" id="KW-1185">Reference proteome</keyword>
<proteinExistence type="predicted"/>
<organism evidence="2 3">
    <name type="scientific">Trifolium medium</name>
    <dbReference type="NCBI Taxonomy" id="97028"/>
    <lineage>
        <taxon>Eukaryota</taxon>
        <taxon>Viridiplantae</taxon>
        <taxon>Streptophyta</taxon>
        <taxon>Embryophyta</taxon>
        <taxon>Tracheophyta</taxon>
        <taxon>Spermatophyta</taxon>
        <taxon>Magnoliopsida</taxon>
        <taxon>eudicotyledons</taxon>
        <taxon>Gunneridae</taxon>
        <taxon>Pentapetalae</taxon>
        <taxon>rosids</taxon>
        <taxon>fabids</taxon>
        <taxon>Fabales</taxon>
        <taxon>Fabaceae</taxon>
        <taxon>Papilionoideae</taxon>
        <taxon>50 kb inversion clade</taxon>
        <taxon>NPAAA clade</taxon>
        <taxon>Hologalegina</taxon>
        <taxon>IRL clade</taxon>
        <taxon>Trifolieae</taxon>
        <taxon>Trifolium</taxon>
    </lineage>
</organism>
<evidence type="ECO:0000313" key="2">
    <source>
        <dbReference type="EMBL" id="MCI56044.1"/>
    </source>
</evidence>
<sequence>MTQQNRFAALEDNTGEGLCISNQQKSQRNSNNSDSSQPKAKDKGIETVLEPAEI</sequence>
<dbReference type="EMBL" id="LXQA010506095">
    <property type="protein sequence ID" value="MCI56044.1"/>
    <property type="molecule type" value="Genomic_DNA"/>
</dbReference>
<reference evidence="2 3" key="1">
    <citation type="journal article" date="2018" name="Front. Plant Sci.">
        <title>Red Clover (Trifolium pratense) and Zigzag Clover (T. medium) - A Picture of Genomic Similarities and Differences.</title>
        <authorList>
            <person name="Dluhosova J."/>
            <person name="Istvanek J."/>
            <person name="Nedelnik J."/>
            <person name="Repkova J."/>
        </authorList>
    </citation>
    <scope>NUCLEOTIDE SEQUENCE [LARGE SCALE GENOMIC DNA]</scope>
    <source>
        <strain evidence="3">cv. 10/8</strain>
        <tissue evidence="2">Leaf</tissue>
    </source>
</reference>
<evidence type="ECO:0000313" key="3">
    <source>
        <dbReference type="Proteomes" id="UP000265520"/>
    </source>
</evidence>
<protein>
    <submittedName>
        <fullName evidence="2">Uncharacterized protein</fullName>
    </submittedName>
</protein>
<feature type="non-terminal residue" evidence="2">
    <location>
        <position position="54"/>
    </location>
</feature>
<feature type="region of interest" description="Disordered" evidence="1">
    <location>
        <begin position="1"/>
        <end position="54"/>
    </location>
</feature>
<comment type="caution">
    <text evidence="2">The sequence shown here is derived from an EMBL/GenBank/DDBJ whole genome shotgun (WGS) entry which is preliminary data.</text>
</comment>
<evidence type="ECO:0000256" key="1">
    <source>
        <dbReference type="SAM" id="MobiDB-lite"/>
    </source>
</evidence>
<feature type="compositionally biased region" description="Low complexity" evidence="1">
    <location>
        <begin position="21"/>
        <end position="37"/>
    </location>
</feature>